<proteinExistence type="predicted"/>
<feature type="region of interest" description="Disordered" evidence="1">
    <location>
        <begin position="185"/>
        <end position="230"/>
    </location>
</feature>
<sequence>MYPNKLDAYEAEIVEDIPEQFDLARYKKSSTKNSPPASILRPSNAAYPQAAYPSQGLMSPNYIYPQNNIPPIIGPFPNYDQSSFASQIKSQYDLKAYQLMQSNSTAQPKIANSSDMLPSQMTQPQQFLQFNAGYQTLNPNQKIIQHPPQNMLAQAHPHQLMYNLMNPQFGNYLPTNEFQSMQISQYPDKKKSQKNLADTPSEASDGGRYKSVQKPGRSDSAGRKKNSFDDDDDAFRKKEYFLKGGDDLASASSSSLGRTEAHQSILKSNLKPKKQGVTFDEKLEVYEVKNPHYGLDVKSEKREMKRKRKDKQKEEDIVNKTKVELKNKIQNQNMTHYNFYQKSLVYNAMVFYEESYYRASVMRLQEKLRNSKPDEKLRDQLIQSIEKDNQMTIDIIKHIQKDYITKLEPYLNQYQSYLDFVSLDFRKNKFFQNNYLTLGK</sequence>
<dbReference type="Proteomes" id="UP000276133">
    <property type="component" value="Unassembled WGS sequence"/>
</dbReference>
<gene>
    <name evidence="2" type="ORF">BpHYR1_003165</name>
</gene>
<dbReference type="AlphaFoldDB" id="A0A3M7SKY8"/>
<comment type="caution">
    <text evidence="2">The sequence shown here is derived from an EMBL/GenBank/DDBJ whole genome shotgun (WGS) entry which is preliminary data.</text>
</comment>
<evidence type="ECO:0000256" key="1">
    <source>
        <dbReference type="SAM" id="MobiDB-lite"/>
    </source>
</evidence>
<feature type="compositionally biased region" description="Basic and acidic residues" evidence="1">
    <location>
        <begin position="216"/>
        <end position="230"/>
    </location>
</feature>
<organism evidence="2 3">
    <name type="scientific">Brachionus plicatilis</name>
    <name type="common">Marine rotifer</name>
    <name type="synonym">Brachionus muelleri</name>
    <dbReference type="NCBI Taxonomy" id="10195"/>
    <lineage>
        <taxon>Eukaryota</taxon>
        <taxon>Metazoa</taxon>
        <taxon>Spiralia</taxon>
        <taxon>Gnathifera</taxon>
        <taxon>Rotifera</taxon>
        <taxon>Eurotatoria</taxon>
        <taxon>Monogononta</taxon>
        <taxon>Pseudotrocha</taxon>
        <taxon>Ploima</taxon>
        <taxon>Brachionidae</taxon>
        <taxon>Brachionus</taxon>
    </lineage>
</organism>
<name>A0A3M7SKY8_BRAPC</name>
<dbReference type="EMBL" id="REGN01001187">
    <property type="protein sequence ID" value="RNA36443.1"/>
    <property type="molecule type" value="Genomic_DNA"/>
</dbReference>
<protein>
    <submittedName>
        <fullName evidence="2">Uncharacterized protein</fullName>
    </submittedName>
</protein>
<accession>A0A3M7SKY8</accession>
<reference evidence="2 3" key="1">
    <citation type="journal article" date="2018" name="Sci. Rep.">
        <title>Genomic signatures of local adaptation to the degree of environmental predictability in rotifers.</title>
        <authorList>
            <person name="Franch-Gras L."/>
            <person name="Hahn C."/>
            <person name="Garcia-Roger E.M."/>
            <person name="Carmona M.J."/>
            <person name="Serra M."/>
            <person name="Gomez A."/>
        </authorList>
    </citation>
    <scope>NUCLEOTIDE SEQUENCE [LARGE SCALE GENOMIC DNA]</scope>
    <source>
        <strain evidence="2">HYR1</strain>
    </source>
</reference>
<keyword evidence="3" id="KW-1185">Reference proteome</keyword>
<evidence type="ECO:0000313" key="2">
    <source>
        <dbReference type="EMBL" id="RNA36443.1"/>
    </source>
</evidence>
<evidence type="ECO:0000313" key="3">
    <source>
        <dbReference type="Proteomes" id="UP000276133"/>
    </source>
</evidence>